<evidence type="ECO:0000256" key="2">
    <source>
        <dbReference type="ARBA" id="ARBA00010004"/>
    </source>
</evidence>
<evidence type="ECO:0000256" key="4">
    <source>
        <dbReference type="ARBA" id="ARBA00022448"/>
    </source>
</evidence>
<keyword evidence="5" id="KW-1003">Cell membrane</keyword>
<dbReference type="PRINTS" id="PR01004">
    <property type="entry name" value="FLGFLIJ"/>
</dbReference>
<evidence type="ECO:0000256" key="8">
    <source>
        <dbReference type="ARBA" id="ARBA00022927"/>
    </source>
</evidence>
<keyword evidence="13" id="KW-0969">Cilium</keyword>
<keyword evidence="7" id="KW-1005">Bacterial flagellum biogenesis</keyword>
<evidence type="ECO:0000256" key="11">
    <source>
        <dbReference type="SAM" id="Coils"/>
    </source>
</evidence>
<feature type="coiled-coil region" evidence="11">
    <location>
        <begin position="13"/>
        <end position="54"/>
    </location>
</feature>
<keyword evidence="11" id="KW-0175">Coiled coil</keyword>
<keyword evidence="10" id="KW-1006">Bacterial flagellum protein export</keyword>
<comment type="subcellular location">
    <subcellularLocation>
        <location evidence="1">Cell membrane</location>
        <topology evidence="1">Peripheral membrane protein</topology>
        <orientation evidence="1">Cytoplasmic side</orientation>
    </subcellularLocation>
</comment>
<evidence type="ECO:0000313" key="13">
    <source>
        <dbReference type="EMBL" id="ROQ19946.1"/>
    </source>
</evidence>
<proteinExistence type="inferred from homology"/>
<dbReference type="InterPro" id="IPR018006">
    <property type="entry name" value="Flag_FliJ_proteobac"/>
</dbReference>
<evidence type="ECO:0000256" key="12">
    <source>
        <dbReference type="SAM" id="MobiDB-lite"/>
    </source>
</evidence>
<dbReference type="InterPro" id="IPR012823">
    <property type="entry name" value="Flagell_FliJ"/>
</dbReference>
<dbReference type="GO" id="GO:0009288">
    <property type="term" value="C:bacterial-type flagellum"/>
    <property type="evidence" value="ECO:0007669"/>
    <property type="project" value="InterPro"/>
</dbReference>
<protein>
    <recommendedName>
        <fullName evidence="3">Flagellar FliJ protein</fullName>
    </recommendedName>
</protein>
<accession>A0A3N1P538</accession>
<dbReference type="OrthoDB" id="5704333at2"/>
<keyword evidence="9" id="KW-0472">Membrane</keyword>
<gene>
    <name evidence="13" type="ORF">EDC38_0537</name>
</gene>
<keyword evidence="13" id="KW-0966">Cell projection</keyword>
<keyword evidence="13" id="KW-0282">Flagellum</keyword>
<dbReference type="PANTHER" id="PTHR38786:SF1">
    <property type="entry name" value="FLAGELLAR FLIJ PROTEIN"/>
    <property type="match status" value="1"/>
</dbReference>
<keyword evidence="6" id="KW-0145">Chemotaxis</keyword>
<dbReference type="Proteomes" id="UP000273643">
    <property type="component" value="Unassembled WGS sequence"/>
</dbReference>
<dbReference type="GO" id="GO:0015031">
    <property type="term" value="P:protein transport"/>
    <property type="evidence" value="ECO:0007669"/>
    <property type="project" value="UniProtKB-KW"/>
</dbReference>
<organism evidence="13 14">
    <name type="scientific">Marinimicrobium koreense</name>
    <dbReference type="NCBI Taxonomy" id="306545"/>
    <lineage>
        <taxon>Bacteria</taxon>
        <taxon>Pseudomonadati</taxon>
        <taxon>Pseudomonadota</taxon>
        <taxon>Gammaproteobacteria</taxon>
        <taxon>Cellvibrionales</taxon>
        <taxon>Cellvibrionaceae</taxon>
        <taxon>Marinimicrobium</taxon>
    </lineage>
</organism>
<dbReference type="EMBL" id="RJUK01000001">
    <property type="protein sequence ID" value="ROQ19946.1"/>
    <property type="molecule type" value="Genomic_DNA"/>
</dbReference>
<dbReference type="AlphaFoldDB" id="A0A3N1P538"/>
<evidence type="ECO:0000256" key="6">
    <source>
        <dbReference type="ARBA" id="ARBA00022500"/>
    </source>
</evidence>
<feature type="region of interest" description="Disordered" evidence="12">
    <location>
        <begin position="123"/>
        <end position="152"/>
    </location>
</feature>
<keyword evidence="4" id="KW-0813">Transport</keyword>
<dbReference type="InterPro" id="IPR053716">
    <property type="entry name" value="Flag_assembly_chemotaxis_eff"/>
</dbReference>
<evidence type="ECO:0000256" key="1">
    <source>
        <dbReference type="ARBA" id="ARBA00004413"/>
    </source>
</evidence>
<dbReference type="GO" id="GO:0071973">
    <property type="term" value="P:bacterial-type flagellum-dependent cell motility"/>
    <property type="evidence" value="ECO:0007669"/>
    <property type="project" value="InterPro"/>
</dbReference>
<comment type="similarity">
    <text evidence="2">Belongs to the FliJ family.</text>
</comment>
<evidence type="ECO:0000256" key="7">
    <source>
        <dbReference type="ARBA" id="ARBA00022795"/>
    </source>
</evidence>
<dbReference type="NCBIfam" id="TIGR02473">
    <property type="entry name" value="flagell_FliJ"/>
    <property type="match status" value="1"/>
</dbReference>
<evidence type="ECO:0000256" key="5">
    <source>
        <dbReference type="ARBA" id="ARBA00022475"/>
    </source>
</evidence>
<comment type="caution">
    <text evidence="13">The sequence shown here is derived from an EMBL/GenBank/DDBJ whole genome shotgun (WGS) entry which is preliminary data.</text>
</comment>
<sequence length="152" mass="17927">MAEQRSERLKVVLMVAEREEQAAAARLGEARQQLEQEEGQLAQLQDYRAQYLADYREQRRGVDAQSLMSYSGFLQRLGEALGGQEQKLAQVRQYLEQCRQQWQEKYHRRRSLEDMIARMRSEENAVLEQRQQRELDDLAAQRMGRTGPGRKR</sequence>
<dbReference type="InterPro" id="IPR052570">
    <property type="entry name" value="FliJ"/>
</dbReference>
<evidence type="ECO:0000256" key="10">
    <source>
        <dbReference type="ARBA" id="ARBA00023225"/>
    </source>
</evidence>
<keyword evidence="14" id="KW-1185">Reference proteome</keyword>
<dbReference type="RefSeq" id="WP_024459969.1">
    <property type="nucleotide sequence ID" value="NZ_RJUK01000001.1"/>
</dbReference>
<evidence type="ECO:0000256" key="9">
    <source>
        <dbReference type="ARBA" id="ARBA00023136"/>
    </source>
</evidence>
<evidence type="ECO:0000256" key="3">
    <source>
        <dbReference type="ARBA" id="ARBA00020392"/>
    </source>
</evidence>
<dbReference type="GO" id="GO:0005886">
    <property type="term" value="C:plasma membrane"/>
    <property type="evidence" value="ECO:0007669"/>
    <property type="project" value="UniProtKB-SubCell"/>
</dbReference>
<keyword evidence="8" id="KW-0653">Protein transport</keyword>
<dbReference type="GO" id="GO:0006935">
    <property type="term" value="P:chemotaxis"/>
    <property type="evidence" value="ECO:0007669"/>
    <property type="project" value="UniProtKB-KW"/>
</dbReference>
<name>A0A3N1P538_9GAMM</name>
<dbReference type="PANTHER" id="PTHR38786">
    <property type="entry name" value="FLAGELLAR FLIJ PROTEIN"/>
    <property type="match status" value="1"/>
</dbReference>
<dbReference type="GO" id="GO:0044781">
    <property type="term" value="P:bacterial-type flagellum organization"/>
    <property type="evidence" value="ECO:0007669"/>
    <property type="project" value="UniProtKB-KW"/>
</dbReference>
<dbReference type="Gene3D" id="1.10.287.1700">
    <property type="match status" value="1"/>
</dbReference>
<evidence type="ECO:0000313" key="14">
    <source>
        <dbReference type="Proteomes" id="UP000273643"/>
    </source>
</evidence>
<dbReference type="Pfam" id="PF02050">
    <property type="entry name" value="FliJ"/>
    <property type="match status" value="1"/>
</dbReference>
<dbReference type="GO" id="GO:0003774">
    <property type="term" value="F:cytoskeletal motor activity"/>
    <property type="evidence" value="ECO:0007669"/>
    <property type="project" value="InterPro"/>
</dbReference>
<reference evidence="13 14" key="1">
    <citation type="submission" date="2018-11" db="EMBL/GenBank/DDBJ databases">
        <title>Genomic Encyclopedia of Type Strains, Phase IV (KMG-IV): sequencing the most valuable type-strain genomes for metagenomic binning, comparative biology and taxonomic classification.</title>
        <authorList>
            <person name="Goeker M."/>
        </authorList>
    </citation>
    <scope>NUCLEOTIDE SEQUENCE [LARGE SCALE GENOMIC DNA]</scope>
    <source>
        <strain evidence="13 14">DSM 16974</strain>
    </source>
</reference>